<protein>
    <recommendedName>
        <fullName evidence="12">Succinate dehydrogenase [ubiquinone] cytochrome b small subunit</fullName>
    </recommendedName>
</protein>
<evidence type="ECO:0000256" key="12">
    <source>
        <dbReference type="RuleBase" id="RU364031"/>
    </source>
</evidence>
<evidence type="ECO:0000256" key="1">
    <source>
        <dbReference type="ARBA" id="ARBA00004448"/>
    </source>
</evidence>
<accession>A0AAN9VL80</accession>
<evidence type="ECO:0000313" key="14">
    <source>
        <dbReference type="Proteomes" id="UP001378592"/>
    </source>
</evidence>
<evidence type="ECO:0000256" key="11">
    <source>
        <dbReference type="PIRSR" id="PIRSR607992-2"/>
    </source>
</evidence>
<dbReference type="GO" id="GO:0048039">
    <property type="term" value="F:ubiquinone binding"/>
    <property type="evidence" value="ECO:0007669"/>
    <property type="project" value="TreeGrafter"/>
</dbReference>
<comment type="similarity">
    <text evidence="2 12">Belongs to the CybS family.</text>
</comment>
<dbReference type="GO" id="GO:0006121">
    <property type="term" value="P:mitochondrial electron transport, succinate to ubiquinone"/>
    <property type="evidence" value="ECO:0007669"/>
    <property type="project" value="TreeGrafter"/>
</dbReference>
<evidence type="ECO:0000256" key="2">
    <source>
        <dbReference type="ARBA" id="ARBA00007294"/>
    </source>
</evidence>
<dbReference type="AlphaFoldDB" id="A0AAN9VL80"/>
<dbReference type="GO" id="GO:0005743">
    <property type="term" value="C:mitochondrial inner membrane"/>
    <property type="evidence" value="ECO:0007669"/>
    <property type="project" value="UniProtKB-SubCell"/>
</dbReference>
<evidence type="ECO:0000313" key="13">
    <source>
        <dbReference type="EMBL" id="KAK7863960.1"/>
    </source>
</evidence>
<keyword evidence="5 12" id="KW-0999">Mitochondrion inner membrane</keyword>
<feature type="binding site" evidence="10">
    <location>
        <position position="148"/>
    </location>
    <ligand>
        <name>a ubiquinone</name>
        <dbReference type="ChEBI" id="CHEBI:16389"/>
        <note>ligand shared with IP/SDHB</note>
    </ligand>
</feature>
<dbReference type="InterPro" id="IPR034804">
    <property type="entry name" value="SQR/QFR_C/D"/>
</dbReference>
<dbReference type="EMBL" id="JAZDUA010000214">
    <property type="protein sequence ID" value="KAK7863960.1"/>
    <property type="molecule type" value="Genomic_DNA"/>
</dbReference>
<keyword evidence="11" id="KW-0408">Iron</keyword>
<evidence type="ECO:0000256" key="3">
    <source>
        <dbReference type="ARBA" id="ARBA00022448"/>
    </source>
</evidence>
<comment type="caution">
    <text evidence="13">The sequence shown here is derived from an EMBL/GenBank/DDBJ whole genome shotgun (WGS) entry which is preliminary data.</text>
</comment>
<dbReference type="InterPro" id="IPR007992">
    <property type="entry name" value="CybS"/>
</dbReference>
<organism evidence="13 14">
    <name type="scientific">Gryllus longicercus</name>
    <dbReference type="NCBI Taxonomy" id="2509291"/>
    <lineage>
        <taxon>Eukaryota</taxon>
        <taxon>Metazoa</taxon>
        <taxon>Ecdysozoa</taxon>
        <taxon>Arthropoda</taxon>
        <taxon>Hexapoda</taxon>
        <taxon>Insecta</taxon>
        <taxon>Pterygota</taxon>
        <taxon>Neoptera</taxon>
        <taxon>Polyneoptera</taxon>
        <taxon>Orthoptera</taxon>
        <taxon>Ensifera</taxon>
        <taxon>Gryllidea</taxon>
        <taxon>Grylloidea</taxon>
        <taxon>Gryllidae</taxon>
        <taxon>Gryllinae</taxon>
        <taxon>Gryllus</taxon>
    </lineage>
</organism>
<evidence type="ECO:0000256" key="7">
    <source>
        <dbReference type="ARBA" id="ARBA00022989"/>
    </source>
</evidence>
<dbReference type="GO" id="GO:0020037">
    <property type="term" value="F:heme binding"/>
    <property type="evidence" value="ECO:0007669"/>
    <property type="project" value="TreeGrafter"/>
</dbReference>
<evidence type="ECO:0000256" key="10">
    <source>
        <dbReference type="PIRSR" id="PIRSR607992-1"/>
    </source>
</evidence>
<dbReference type="Pfam" id="PF05328">
    <property type="entry name" value="CybS"/>
    <property type="match status" value="1"/>
</dbReference>
<sequence length="210" mass="23431">MSLSLLSHTYKIRHGVYLHVRFIMCHQLTSNSNGNFILRNNVDQEYKFMKSVVLYKQKSSLANLPCCVSTAFSKRFSSDCEPIEPPETCVPPPKSFTTLWAAERAAALALLVLLPINFLCPIEPLELMAAILAIMHNHWGMEGVIGDYVRPNVFGRLIPKFAHFTVYGFSAVVLAGLLDLILNGDGLINTIKKFWAIQPKSGEPKPPTDL</sequence>
<evidence type="ECO:0000256" key="4">
    <source>
        <dbReference type="ARBA" id="ARBA00022692"/>
    </source>
</evidence>
<keyword evidence="3 12" id="KW-0813">Transport</keyword>
<keyword evidence="9 12" id="KW-0472">Membrane</keyword>
<keyword evidence="7 12" id="KW-1133">Transmembrane helix</keyword>
<evidence type="ECO:0000256" key="6">
    <source>
        <dbReference type="ARBA" id="ARBA00022946"/>
    </source>
</evidence>
<feature type="transmembrane region" description="Helical" evidence="12">
    <location>
        <begin position="161"/>
        <end position="182"/>
    </location>
</feature>
<keyword evidence="4 12" id="KW-0812">Transmembrane</keyword>
<reference evidence="13 14" key="1">
    <citation type="submission" date="2024-03" db="EMBL/GenBank/DDBJ databases">
        <title>The genome assembly and annotation of the cricket Gryllus longicercus Weissman &amp; Gray.</title>
        <authorList>
            <person name="Szrajer S."/>
            <person name="Gray D."/>
            <person name="Ylla G."/>
        </authorList>
    </citation>
    <scope>NUCLEOTIDE SEQUENCE [LARGE SCALE GENOMIC DNA]</scope>
    <source>
        <strain evidence="13">DAG 2021-001</strain>
        <tissue evidence="13">Whole body minus gut</tissue>
    </source>
</reference>
<evidence type="ECO:0000256" key="5">
    <source>
        <dbReference type="ARBA" id="ARBA00022792"/>
    </source>
</evidence>
<comment type="subcellular location">
    <subcellularLocation>
        <location evidence="1 12">Mitochondrion inner membrane</location>
        <topology evidence="1 12">Multi-pass membrane protein</topology>
    </subcellularLocation>
</comment>
<keyword evidence="11 12" id="KW-0479">Metal-binding</keyword>
<keyword evidence="12" id="KW-0816">Tricarboxylic acid cycle</keyword>
<comment type="function">
    <text evidence="12">Membrane-anchoring subunit of succinate dehydrogenase (SDH) that is involved in complex II of the mitochondrial electron transport chain and is responsible for transferring electrons from succinate to ubiquinone (coenzyme Q).</text>
</comment>
<dbReference type="PANTHER" id="PTHR13337:SF2">
    <property type="entry name" value="SUCCINATE DEHYDROGENASE [UBIQUINONE] CYTOCHROME B SMALL SUBUNIT, MITOCHONDRIAL"/>
    <property type="match status" value="1"/>
</dbReference>
<evidence type="ECO:0000256" key="9">
    <source>
        <dbReference type="ARBA" id="ARBA00023136"/>
    </source>
</evidence>
<dbReference type="Proteomes" id="UP001378592">
    <property type="component" value="Unassembled WGS sequence"/>
</dbReference>
<keyword evidence="12" id="KW-0349">Heme</keyword>
<evidence type="ECO:0000256" key="8">
    <source>
        <dbReference type="ARBA" id="ARBA00023128"/>
    </source>
</evidence>
<dbReference type="PANTHER" id="PTHR13337">
    <property type="entry name" value="SUCCINATE DEHYDROGENASE"/>
    <property type="match status" value="1"/>
</dbReference>
<dbReference type="GO" id="GO:0006099">
    <property type="term" value="P:tricarboxylic acid cycle"/>
    <property type="evidence" value="ECO:0007669"/>
    <property type="project" value="UniProtKB-KW"/>
</dbReference>
<keyword evidence="14" id="KW-1185">Reference proteome</keyword>
<gene>
    <name evidence="13" type="ORF">R5R35_000077</name>
</gene>
<keyword evidence="8 12" id="KW-0496">Mitochondrion</keyword>
<keyword evidence="12" id="KW-0249">Electron transport</keyword>
<keyword evidence="6 12" id="KW-0809">Transit peptide</keyword>
<name>A0AAN9VL80_9ORTH</name>
<proteinExistence type="inferred from homology"/>
<feature type="binding site" description="axial binding residue" evidence="11">
    <location>
        <position position="136"/>
    </location>
    <ligand>
        <name>heme b</name>
        <dbReference type="ChEBI" id="CHEBI:60344"/>
        <note>ligand shared with SDHC</note>
    </ligand>
    <ligandPart>
        <name>Fe</name>
        <dbReference type="ChEBI" id="CHEBI:18248"/>
    </ligandPart>
</feature>
<comment type="caution">
    <text evidence="12">Lacks conserved residue(s) required for the propagation of feature annotation.</text>
</comment>
<dbReference type="Gene3D" id="1.20.1300.10">
    <property type="entry name" value="Fumarate reductase/succinate dehydrogenase, transmembrane subunit"/>
    <property type="match status" value="1"/>
</dbReference>
<dbReference type="GO" id="GO:0046872">
    <property type="term" value="F:metal ion binding"/>
    <property type="evidence" value="ECO:0007669"/>
    <property type="project" value="UniProtKB-KW"/>
</dbReference>